<reference evidence="1" key="1">
    <citation type="submission" date="2023-09" db="UniProtKB">
        <authorList>
            <consortium name="Ensembl"/>
        </authorList>
    </citation>
    <scope>IDENTIFICATION</scope>
</reference>
<evidence type="ECO:0000313" key="1">
    <source>
        <dbReference type="Ensembl" id="ENSSPAP00000017498.1"/>
    </source>
</evidence>
<name>A0A3B5A7W5_9TELE</name>
<protein>
    <submittedName>
        <fullName evidence="1">Uncharacterized protein</fullName>
    </submittedName>
</protein>
<accession>A0A3B5A7W5</accession>
<dbReference type="Pfam" id="PF14960">
    <property type="entry name" value="ATP_synth_reg"/>
    <property type="match status" value="1"/>
</dbReference>
<organism evidence="1">
    <name type="scientific">Stegastes partitus</name>
    <name type="common">bicolor damselfish</name>
    <dbReference type="NCBI Taxonomy" id="144197"/>
    <lineage>
        <taxon>Eukaryota</taxon>
        <taxon>Metazoa</taxon>
        <taxon>Chordata</taxon>
        <taxon>Craniata</taxon>
        <taxon>Vertebrata</taxon>
        <taxon>Euteleostomi</taxon>
        <taxon>Actinopterygii</taxon>
        <taxon>Neopterygii</taxon>
        <taxon>Teleostei</taxon>
        <taxon>Neoteleostei</taxon>
        <taxon>Acanthomorphata</taxon>
        <taxon>Ovalentaria</taxon>
        <taxon>Pomacentridae</taxon>
        <taxon>Stegastes</taxon>
    </lineage>
</organism>
<dbReference type="Ensembl" id="ENSSPAT00000017769.1">
    <property type="protein sequence ID" value="ENSSPAP00000017498.1"/>
    <property type="gene ID" value="ENSSPAG00000013198.1"/>
</dbReference>
<proteinExistence type="predicted"/>
<dbReference type="InterPro" id="IPR009125">
    <property type="entry name" value="ATPMK"/>
</dbReference>
<sequence>YRGSHSTTNQRTMKYFNSYTMLGRRNCVLATYGFLGATLAVLLTQHSLLRPTCSKAFTNVP</sequence>
<dbReference type="AlphaFoldDB" id="A0A3B5A7W5"/>